<feature type="compositionally biased region" description="Basic and acidic residues" evidence="1">
    <location>
        <begin position="100"/>
        <end position="114"/>
    </location>
</feature>
<sequence>MSTKVSHCIANHIPILHKPPLRPQFTQSKITFPLHRAATPETRAGSFVNELRSTNYLREKVKEFEKHSDIFRFTENEAWTYRAVKPGLLGKKKTSGTPKDSAKRKCEWKDSEED</sequence>
<evidence type="ECO:0000313" key="3">
    <source>
        <dbReference type="Proteomes" id="UP000792457"/>
    </source>
</evidence>
<feature type="region of interest" description="Disordered" evidence="1">
    <location>
        <begin position="89"/>
        <end position="114"/>
    </location>
</feature>
<comment type="caution">
    <text evidence="2">The sequence shown here is derived from an EMBL/GenBank/DDBJ whole genome shotgun (WGS) entry which is preliminary data.</text>
</comment>
<reference evidence="2" key="2">
    <citation type="submission" date="2017-10" db="EMBL/GenBank/DDBJ databases">
        <title>Ladona fulva Genome sequencing and assembly.</title>
        <authorList>
            <person name="Murali S."/>
            <person name="Richards S."/>
            <person name="Bandaranaike D."/>
            <person name="Bellair M."/>
            <person name="Blankenburg K."/>
            <person name="Chao H."/>
            <person name="Dinh H."/>
            <person name="Doddapaneni H."/>
            <person name="Dugan-Rocha S."/>
            <person name="Elkadiri S."/>
            <person name="Gnanaolivu R."/>
            <person name="Hernandez B."/>
            <person name="Skinner E."/>
            <person name="Javaid M."/>
            <person name="Lee S."/>
            <person name="Li M."/>
            <person name="Ming W."/>
            <person name="Munidasa M."/>
            <person name="Muniz J."/>
            <person name="Nguyen L."/>
            <person name="Hughes D."/>
            <person name="Osuji N."/>
            <person name="Pu L.-L."/>
            <person name="Puazo M."/>
            <person name="Qu C."/>
            <person name="Quiroz J."/>
            <person name="Raj R."/>
            <person name="Weissenberger G."/>
            <person name="Xin Y."/>
            <person name="Zou X."/>
            <person name="Han Y."/>
            <person name="Worley K."/>
            <person name="Muzny D."/>
            <person name="Gibbs R."/>
        </authorList>
    </citation>
    <scope>NUCLEOTIDE SEQUENCE</scope>
    <source>
        <strain evidence="2">Sampled in the wild</strain>
    </source>
</reference>
<gene>
    <name evidence="2" type="ORF">J437_LFUL012174</name>
</gene>
<reference evidence="2" key="1">
    <citation type="submission" date="2013-04" db="EMBL/GenBank/DDBJ databases">
        <authorList>
            <person name="Qu J."/>
            <person name="Murali S.C."/>
            <person name="Bandaranaike D."/>
            <person name="Bellair M."/>
            <person name="Blankenburg K."/>
            <person name="Chao H."/>
            <person name="Dinh H."/>
            <person name="Doddapaneni H."/>
            <person name="Downs B."/>
            <person name="Dugan-Rocha S."/>
            <person name="Elkadiri S."/>
            <person name="Gnanaolivu R.D."/>
            <person name="Hernandez B."/>
            <person name="Javaid M."/>
            <person name="Jayaseelan J.C."/>
            <person name="Lee S."/>
            <person name="Li M."/>
            <person name="Ming W."/>
            <person name="Munidasa M."/>
            <person name="Muniz J."/>
            <person name="Nguyen L."/>
            <person name="Ongeri F."/>
            <person name="Osuji N."/>
            <person name="Pu L.-L."/>
            <person name="Puazo M."/>
            <person name="Qu C."/>
            <person name="Quiroz J."/>
            <person name="Raj R."/>
            <person name="Weissenberger G."/>
            <person name="Xin Y."/>
            <person name="Zou X."/>
            <person name="Han Y."/>
            <person name="Richards S."/>
            <person name="Worley K."/>
            <person name="Muzny D."/>
            <person name="Gibbs R."/>
        </authorList>
    </citation>
    <scope>NUCLEOTIDE SEQUENCE</scope>
    <source>
        <strain evidence="2">Sampled in the wild</strain>
    </source>
</reference>
<evidence type="ECO:0000313" key="2">
    <source>
        <dbReference type="EMBL" id="KAG8232177.1"/>
    </source>
</evidence>
<proteinExistence type="predicted"/>
<name>A0A8K0P3X1_LADFU</name>
<protein>
    <submittedName>
        <fullName evidence="2">Uncharacterized protein</fullName>
    </submittedName>
</protein>
<dbReference type="EMBL" id="KZ308600">
    <property type="protein sequence ID" value="KAG8232177.1"/>
    <property type="molecule type" value="Genomic_DNA"/>
</dbReference>
<evidence type="ECO:0000256" key="1">
    <source>
        <dbReference type="SAM" id="MobiDB-lite"/>
    </source>
</evidence>
<accession>A0A8K0P3X1</accession>
<dbReference type="AlphaFoldDB" id="A0A8K0P3X1"/>
<keyword evidence="3" id="KW-1185">Reference proteome</keyword>
<dbReference type="Proteomes" id="UP000792457">
    <property type="component" value="Unassembled WGS sequence"/>
</dbReference>
<organism evidence="2 3">
    <name type="scientific">Ladona fulva</name>
    <name type="common">Scarce chaser dragonfly</name>
    <name type="synonym">Libellula fulva</name>
    <dbReference type="NCBI Taxonomy" id="123851"/>
    <lineage>
        <taxon>Eukaryota</taxon>
        <taxon>Metazoa</taxon>
        <taxon>Ecdysozoa</taxon>
        <taxon>Arthropoda</taxon>
        <taxon>Hexapoda</taxon>
        <taxon>Insecta</taxon>
        <taxon>Pterygota</taxon>
        <taxon>Palaeoptera</taxon>
        <taxon>Odonata</taxon>
        <taxon>Epiprocta</taxon>
        <taxon>Anisoptera</taxon>
        <taxon>Libelluloidea</taxon>
        <taxon>Libellulidae</taxon>
        <taxon>Ladona</taxon>
    </lineage>
</organism>